<feature type="compositionally biased region" description="Polar residues" evidence="2">
    <location>
        <begin position="219"/>
        <end position="233"/>
    </location>
</feature>
<name>A0AAE0BVZ6_9CHLO</name>
<reference evidence="4 6" key="1">
    <citation type="journal article" date="2015" name="Genome Biol. Evol.">
        <title>Comparative Genomics of a Bacterivorous Green Alga Reveals Evolutionary Causalities and Consequences of Phago-Mixotrophic Mode of Nutrition.</title>
        <authorList>
            <person name="Burns J.A."/>
            <person name="Paasch A."/>
            <person name="Narechania A."/>
            <person name="Kim E."/>
        </authorList>
    </citation>
    <scope>NUCLEOTIDE SEQUENCE [LARGE SCALE GENOMIC DNA]</scope>
    <source>
        <strain evidence="4">PLY_AMNH</strain>
    </source>
</reference>
<dbReference type="InterPro" id="IPR037151">
    <property type="entry name" value="AlkB-like_sf"/>
</dbReference>
<feature type="domain" description="Fe2OG dioxygenase" evidence="3">
    <location>
        <begin position="107"/>
        <end position="207"/>
    </location>
</feature>
<feature type="region of interest" description="Disordered" evidence="2">
    <location>
        <begin position="210"/>
        <end position="276"/>
    </location>
</feature>
<keyword evidence="6" id="KW-1185">Reference proteome</keyword>
<reference evidence="4" key="2">
    <citation type="submission" date="2023-06" db="EMBL/GenBank/DDBJ databases">
        <title>Long-read-based genome assembly of the green algal bacterivore Cymbomonas tetramitiformis.</title>
        <authorList>
            <person name="Gyaltshen Y."/>
            <person name="Rozenberg A."/>
            <person name="Paasch A."/>
            <person name="Burns J.A."/>
            <person name="Warring S."/>
            <person name="Larson R."/>
            <person name="Maurer-Alcala X."/>
            <person name="Dacks J."/>
            <person name="Kim E."/>
        </authorList>
    </citation>
    <scope>NUCLEOTIDE SEQUENCE</scope>
    <source>
        <strain evidence="4">PLY_AMNH</strain>
    </source>
</reference>
<dbReference type="AlphaFoldDB" id="A0AAE0BVZ6"/>
<dbReference type="EMBL" id="LGRX02000644">
    <property type="protein sequence ID" value="KAK3287985.1"/>
    <property type="molecule type" value="Genomic_DNA"/>
</dbReference>
<protein>
    <recommendedName>
        <fullName evidence="3">Fe2OG dioxygenase domain-containing protein</fullName>
    </recommendedName>
</protein>
<sequence length="276" mass="31101">MSSPRALNTLTKFSERERVYLTADSWFIHRPGALKVSPTVFDQLWEKRALFEQQFFRIFGKRVPIPRRQGLFAATSLTYRFSGMATQSLPLTEHPFLEELMATHGKAHNAVFVNWYENNKQHIGAHADDERDIVQDVGILSVSLGHARTFRVRARKTRSVVMDVTLGDGDVFFMGGEFQKEFLHEVPKRAFTVGDGRRINFTLRRMRGASDASRDGDTLSRSGGDSPKATENATIAEGAKRKRECVDSEDDDLSEHGDRGRPTGIREWVDASGDAP</sequence>
<dbReference type="Pfam" id="PF13532">
    <property type="entry name" value="2OG-FeII_Oxy_2"/>
    <property type="match status" value="1"/>
</dbReference>
<proteinExistence type="inferred from homology"/>
<gene>
    <name evidence="5" type="ORF">CYMTET_4539</name>
    <name evidence="4" type="ORF">CYMTET_47231</name>
</gene>
<evidence type="ECO:0000256" key="1">
    <source>
        <dbReference type="ARBA" id="ARBA00007879"/>
    </source>
</evidence>
<organism evidence="4 6">
    <name type="scientific">Cymbomonas tetramitiformis</name>
    <dbReference type="NCBI Taxonomy" id="36881"/>
    <lineage>
        <taxon>Eukaryota</taxon>
        <taxon>Viridiplantae</taxon>
        <taxon>Chlorophyta</taxon>
        <taxon>Pyramimonadophyceae</taxon>
        <taxon>Pyramimonadales</taxon>
        <taxon>Pyramimonadaceae</taxon>
        <taxon>Cymbomonas</taxon>
    </lineage>
</organism>
<evidence type="ECO:0000313" key="5">
    <source>
        <dbReference type="EMBL" id="KAK3287985.1"/>
    </source>
</evidence>
<dbReference type="Proteomes" id="UP001190700">
    <property type="component" value="Unassembled WGS sequence"/>
</dbReference>
<dbReference type="SUPFAM" id="SSF51197">
    <property type="entry name" value="Clavaminate synthase-like"/>
    <property type="match status" value="1"/>
</dbReference>
<evidence type="ECO:0000313" key="4">
    <source>
        <dbReference type="EMBL" id="KAK3243089.1"/>
    </source>
</evidence>
<evidence type="ECO:0000256" key="2">
    <source>
        <dbReference type="SAM" id="MobiDB-lite"/>
    </source>
</evidence>
<dbReference type="PANTHER" id="PTHR31212">
    <property type="entry name" value="ALPHA-KETOGLUTARATE-DEPENDENT DIOXYGENASE ALKB HOMOLOG 3"/>
    <property type="match status" value="1"/>
</dbReference>
<evidence type="ECO:0000259" key="3">
    <source>
        <dbReference type="PROSITE" id="PS51471"/>
    </source>
</evidence>
<comment type="similarity">
    <text evidence="1">Belongs to the alkB family.</text>
</comment>
<dbReference type="Gene3D" id="2.60.120.590">
    <property type="entry name" value="Alpha-ketoglutarate-dependent dioxygenase AlkB-like"/>
    <property type="match status" value="1"/>
</dbReference>
<dbReference type="EMBL" id="LGRX02033085">
    <property type="protein sequence ID" value="KAK3243089.1"/>
    <property type="molecule type" value="Genomic_DNA"/>
</dbReference>
<dbReference type="InterPro" id="IPR005123">
    <property type="entry name" value="Oxoglu/Fe-dep_dioxygenase_dom"/>
</dbReference>
<dbReference type="GO" id="GO:0006307">
    <property type="term" value="P:DNA alkylation repair"/>
    <property type="evidence" value="ECO:0007669"/>
    <property type="project" value="InterPro"/>
</dbReference>
<dbReference type="InterPro" id="IPR032854">
    <property type="entry name" value="ALKBH3"/>
</dbReference>
<evidence type="ECO:0000313" key="6">
    <source>
        <dbReference type="Proteomes" id="UP001190700"/>
    </source>
</evidence>
<accession>A0AAE0BVZ6</accession>
<dbReference type="PANTHER" id="PTHR31212:SF4">
    <property type="entry name" value="ALPHA-KETOGLUTARATE-DEPENDENT DIOXYGENASE ALKB HOMOLOG 3"/>
    <property type="match status" value="1"/>
</dbReference>
<dbReference type="GO" id="GO:0051213">
    <property type="term" value="F:dioxygenase activity"/>
    <property type="evidence" value="ECO:0007669"/>
    <property type="project" value="InterPro"/>
</dbReference>
<comment type="caution">
    <text evidence="4">The sequence shown here is derived from an EMBL/GenBank/DDBJ whole genome shotgun (WGS) entry which is preliminary data.</text>
</comment>
<dbReference type="InterPro" id="IPR027450">
    <property type="entry name" value="AlkB-like"/>
</dbReference>
<dbReference type="PROSITE" id="PS51471">
    <property type="entry name" value="FE2OG_OXY"/>
    <property type="match status" value="1"/>
</dbReference>